<reference evidence="2" key="3">
    <citation type="submission" date="2018-08" db="EMBL/GenBank/DDBJ databases">
        <title>Leveraging single-cell genomics to expand the Fungal Tree of Life.</title>
        <authorList>
            <consortium name="DOE Joint Genome Institute"/>
            <person name="Ahrendt S.R."/>
            <person name="Quandt C.A."/>
            <person name="Ciobanu D."/>
            <person name="Clum A."/>
            <person name="Salamov A."/>
            <person name="Andreopoulos B."/>
            <person name="Cheng J.-F."/>
            <person name="Woyke T."/>
            <person name="Pelin A."/>
            <person name="Henrissat B."/>
            <person name="Reynolds N."/>
            <person name="Benny G.L."/>
            <person name="Smith M.E."/>
            <person name="James T.Y."/>
            <person name="Grigoriev I.V."/>
        </authorList>
    </citation>
    <scope>NUCLEOTIDE SEQUENCE</scope>
    <source>
        <strain evidence="2">CSF55</strain>
    </source>
</reference>
<proteinExistence type="predicted"/>
<reference evidence="1 3" key="1">
    <citation type="journal article" date="2013" name="Curr. Biol.">
        <title>Shared signatures of parasitism and phylogenomics unite Cryptomycota and microsporidia.</title>
        <authorList>
            <person name="James T.Y."/>
            <person name="Pelin A."/>
            <person name="Bonen L."/>
            <person name="Ahrendt S."/>
            <person name="Sain D."/>
            <person name="Corradi N."/>
            <person name="Stajich J.E."/>
        </authorList>
    </citation>
    <scope>NUCLEOTIDE SEQUENCE [LARGE SCALE GENOMIC DNA]</scope>
    <source>
        <strain evidence="1 3">CSF55</strain>
        <strain evidence="1 3">CSF55</strain>
    </source>
</reference>
<dbReference type="HOGENOM" id="CLU_702386_0_0_1"/>
<reference evidence="4" key="2">
    <citation type="journal article" date="2018" name="Nat. Microbiol.">
        <title>Leveraging single-cell genomics to expand the fungal tree of life.</title>
        <authorList>
            <person name="Ahrendt S.R."/>
            <person name="Quandt C.A."/>
            <person name="Ciobanu D."/>
            <person name="Clum A."/>
            <person name="Salamov A."/>
            <person name="Andreopoulos B."/>
            <person name="Cheng J.F."/>
            <person name="Woyke T."/>
            <person name="Pelin A."/>
            <person name="Henrissat B."/>
            <person name="Reynolds N.K."/>
            <person name="Benny G.L."/>
            <person name="Smith M.E."/>
            <person name="James T.Y."/>
            <person name="Grigoriev I.V."/>
        </authorList>
    </citation>
    <scope>NUCLEOTIDE SEQUENCE [LARGE SCALE GENOMIC DNA]</scope>
    <source>
        <strain evidence="4">CSF55</strain>
    </source>
</reference>
<evidence type="ECO:0000313" key="4">
    <source>
        <dbReference type="Proteomes" id="UP000281549"/>
    </source>
</evidence>
<accession>A0A075B3A9</accession>
<evidence type="ECO:0000313" key="2">
    <source>
        <dbReference type="EMBL" id="RKP17396.1"/>
    </source>
</evidence>
<dbReference type="AlphaFoldDB" id="A0A075B3A9"/>
<dbReference type="EMBL" id="ML005861">
    <property type="protein sequence ID" value="RKP17396.1"/>
    <property type="molecule type" value="Genomic_DNA"/>
</dbReference>
<sequence>MVKEHIERYEILSFHKEHAVEVVQNLAIDFVEHVSRIADQGTDKVLVKTTLEANAVSAVVRYVNRQDVTDNFLLKPPANLIDNMLIAFMSLKFYLERYAGETGLYSNYVDNVKNYLKSIPFNPSSSLSTVCNHFHKEFLDIDIPDEQLRRVRSQCRDLAKDLEENPVIFPNDNDKNLPEGSKVIYPVVWRKKIDQIFDNGKTRIVRKVQHQIIKDFFKYIYKLAPKADGFEEDKWAFYTDIHSRGDGILTTREIQHTLEYCFYRVDCYRAMLEFYKEYDLDINSLERFVVNKVEKIDKEMFIDYSMGARFKYLEDVPQFMSHVEPVRDYYRYCPRLSIEVKRDVRYEKYEYLNYLTVFECIFKKFMRKVKERKAKEKRIKSDYFARYLAGISS</sequence>
<organism evidence="1 3">
    <name type="scientific">Rozella allomycis (strain CSF55)</name>
    <dbReference type="NCBI Taxonomy" id="988480"/>
    <lineage>
        <taxon>Eukaryota</taxon>
        <taxon>Fungi</taxon>
        <taxon>Fungi incertae sedis</taxon>
        <taxon>Cryptomycota</taxon>
        <taxon>Cryptomycota incertae sedis</taxon>
        <taxon>Rozella</taxon>
    </lineage>
</organism>
<name>A0A075B3A9_ROZAC</name>
<keyword evidence="3" id="KW-1185">Reference proteome</keyword>
<evidence type="ECO:0000313" key="3">
    <source>
        <dbReference type="Proteomes" id="UP000030755"/>
    </source>
</evidence>
<protein>
    <submittedName>
        <fullName evidence="1">Uncharacterized protein</fullName>
    </submittedName>
</protein>
<evidence type="ECO:0000313" key="1">
    <source>
        <dbReference type="EMBL" id="EPZ36839.1"/>
    </source>
</evidence>
<dbReference type="Proteomes" id="UP000030755">
    <property type="component" value="Unassembled WGS sequence"/>
</dbReference>
<dbReference type="Proteomes" id="UP000281549">
    <property type="component" value="Unassembled WGS sequence"/>
</dbReference>
<gene>
    <name evidence="1" type="ORF">O9G_002122</name>
    <name evidence="2" type="ORF">ROZALSC1DRAFT_30790</name>
</gene>
<dbReference type="EMBL" id="KE560428">
    <property type="protein sequence ID" value="EPZ36839.1"/>
    <property type="molecule type" value="Genomic_DNA"/>
</dbReference>